<comment type="caution">
    <text evidence="4">The sequence shown here is derived from an EMBL/GenBank/DDBJ whole genome shotgun (WGS) entry which is preliminary data.</text>
</comment>
<sequence length="152" mass="17393">MKKLQNVFAAIKTGVISQATCVTVVGSKRVIDLLSIFEAEGLIRGFQIIDITTNKISIYLKYKQDMTSLLSSIKAVSVNREKMYIKGKQIKKVKPRINMYFIESKFGLKTIPQLKLRNKHLRNPLGGEIKYIVELNKVNPKLQELLKKKNEI</sequence>
<evidence type="ECO:0000256" key="2">
    <source>
        <dbReference type="ARBA" id="ARBA00022980"/>
    </source>
</evidence>
<accession>A0AAN7TXW8</accession>
<dbReference type="InterPro" id="IPR000630">
    <property type="entry name" value="Ribosomal_uS8"/>
</dbReference>
<keyword evidence="4" id="KW-0496">Mitochondrion</keyword>
<evidence type="ECO:0000313" key="5">
    <source>
        <dbReference type="Proteomes" id="UP001344447"/>
    </source>
</evidence>
<comment type="similarity">
    <text evidence="1">Belongs to the universal ribosomal protein uS8 family.</text>
</comment>
<evidence type="ECO:0000313" key="4">
    <source>
        <dbReference type="EMBL" id="KAK5574395.1"/>
    </source>
</evidence>
<evidence type="ECO:0000256" key="3">
    <source>
        <dbReference type="ARBA" id="ARBA00023274"/>
    </source>
</evidence>
<dbReference type="InterPro" id="IPR035987">
    <property type="entry name" value="Ribosomal_uS8_sf"/>
</dbReference>
<name>A0AAN7TXW8_9MYCE</name>
<dbReference type="GO" id="GO:0006412">
    <property type="term" value="P:translation"/>
    <property type="evidence" value="ECO:0007669"/>
    <property type="project" value="InterPro"/>
</dbReference>
<keyword evidence="3" id="KW-0687">Ribonucleoprotein</keyword>
<dbReference type="GO" id="GO:0005840">
    <property type="term" value="C:ribosome"/>
    <property type="evidence" value="ECO:0007669"/>
    <property type="project" value="UniProtKB-KW"/>
</dbReference>
<geneLocation type="mitochondrion" evidence="4"/>
<evidence type="ECO:0008006" key="6">
    <source>
        <dbReference type="Google" id="ProtNLM"/>
    </source>
</evidence>
<proteinExistence type="inferred from homology"/>
<protein>
    <recommendedName>
        <fullName evidence="6">Ribosomal protein S8</fullName>
    </recommendedName>
</protein>
<keyword evidence="2" id="KW-0689">Ribosomal protein</keyword>
<dbReference type="Pfam" id="PF00410">
    <property type="entry name" value="Ribosomal_S8"/>
    <property type="match status" value="1"/>
</dbReference>
<dbReference type="GO" id="GO:0003735">
    <property type="term" value="F:structural constituent of ribosome"/>
    <property type="evidence" value="ECO:0007669"/>
    <property type="project" value="InterPro"/>
</dbReference>
<dbReference type="EMBL" id="JAVFKY010000009">
    <property type="protein sequence ID" value="KAK5574395.1"/>
    <property type="molecule type" value="Genomic_DNA"/>
</dbReference>
<gene>
    <name evidence="4" type="ORF">RB653_011174</name>
</gene>
<organism evidence="4 5">
    <name type="scientific">Dictyostelium firmibasis</name>
    <dbReference type="NCBI Taxonomy" id="79012"/>
    <lineage>
        <taxon>Eukaryota</taxon>
        <taxon>Amoebozoa</taxon>
        <taxon>Evosea</taxon>
        <taxon>Eumycetozoa</taxon>
        <taxon>Dictyostelia</taxon>
        <taxon>Dictyosteliales</taxon>
        <taxon>Dictyosteliaceae</taxon>
        <taxon>Dictyostelium</taxon>
    </lineage>
</organism>
<keyword evidence="5" id="KW-1185">Reference proteome</keyword>
<dbReference type="Proteomes" id="UP001344447">
    <property type="component" value="Unassembled WGS sequence"/>
</dbReference>
<evidence type="ECO:0000256" key="1">
    <source>
        <dbReference type="ARBA" id="ARBA00006471"/>
    </source>
</evidence>
<reference evidence="4 5" key="1">
    <citation type="submission" date="2023-11" db="EMBL/GenBank/DDBJ databases">
        <title>Dfirmibasis_genome.</title>
        <authorList>
            <person name="Edelbroek B."/>
            <person name="Kjellin J."/>
            <person name="Jerlstrom-Hultqvist J."/>
            <person name="Soderbom F."/>
        </authorList>
    </citation>
    <scope>NUCLEOTIDE SEQUENCE [LARGE SCALE GENOMIC DNA]</scope>
    <source>
        <strain evidence="4 5">TNS-C-14</strain>
    </source>
</reference>
<dbReference type="AlphaFoldDB" id="A0AAN7TXW8"/>
<dbReference type="Gene3D" id="3.30.1370.30">
    <property type="match status" value="1"/>
</dbReference>
<dbReference type="SUPFAM" id="SSF56047">
    <property type="entry name" value="Ribosomal protein S8"/>
    <property type="match status" value="1"/>
</dbReference>
<dbReference type="GO" id="GO:1990904">
    <property type="term" value="C:ribonucleoprotein complex"/>
    <property type="evidence" value="ECO:0007669"/>
    <property type="project" value="UniProtKB-KW"/>
</dbReference>